<organism evidence="4 5">
    <name type="scientific">Streptosporangium vulgare</name>
    <dbReference type="NCBI Taxonomy" id="46190"/>
    <lineage>
        <taxon>Bacteria</taxon>
        <taxon>Bacillati</taxon>
        <taxon>Actinomycetota</taxon>
        <taxon>Actinomycetes</taxon>
        <taxon>Streptosporangiales</taxon>
        <taxon>Streptosporangiaceae</taxon>
        <taxon>Streptosporangium</taxon>
    </lineage>
</organism>
<proteinExistence type="predicted"/>
<dbReference type="PRINTS" id="PR00038">
    <property type="entry name" value="HTHLUXR"/>
</dbReference>
<gene>
    <name evidence="4" type="ORF">ACFFRH_40150</name>
</gene>
<dbReference type="SUPFAM" id="SSF46894">
    <property type="entry name" value="C-terminal effector domain of the bipartite response regulators"/>
    <property type="match status" value="1"/>
</dbReference>
<dbReference type="Gene3D" id="3.40.50.300">
    <property type="entry name" value="P-loop containing nucleotide triphosphate hydrolases"/>
    <property type="match status" value="1"/>
</dbReference>
<sequence>MGYALSEVEGRARELATLDRFLTSLPGGAAALVLAGDAGIGKTTVWNHGVTRAGTLGHRVLSCRPAEAETTLTLSALADLLHGVLEDAGDMLPPLQAQALEVALLHRTEAEGPPLAARALGAAALSAVRALARKGPVLLAIDDVQWLDEASAQTIAYVARRLTEEPVGLLVAMRARPPAAAPLGLAQALPASRVGIMWLGSLGLGTLRRMLLRHTGEEWSMPALRCLHQASGGNPLYALEIVRSLHRTGARPGPGEPLPVPESVAKLMGERIRALGEPVVDVLLHVALLAHPTVVTVRAAMGVPQGRLSSLTVAEESGVIEVRQGRIGFTHPLLASAVRAVTSSERHRRVRRRLAEVVSDVEQQGRHLALCEDGPDEKVAALLEQGAAGAWHRGSPAAAAELWNLAAARTPPADVDGAHRRTVAEARCLLAAGDAARARRVLEAVVAARPPDPLRSRALLRLAEVVFYEGGTVEAGRLCRRALVGATGHPDLQAELHLRRAWFSTHDAAEQLAAAEAAVEVLQRPGACPEPVLLSCALSVRAMYRLTNGLGIAHRDLERAARLLPAQPSRHWAEAWSRQSLGAWAKCVDPSEARKRFAVELSLATESGDEPAVGHALMHLAEIDCWLGDWPRARQEAQRSIEVIELTGQRRWLGFGRYALALVDAHLGRVGEAEAAARNALEQAGESGDPYVAALLRQVLGFAALSAADLERADHHLSQADELVGAMKIKEPARYMFHGDQIEVAAATGRTARVRKLLARLRNRAEVAPRPWLLAILPRSEAVVAAAEGDLDRAARAAQRALDACAALPMPFERGRALLVYGKVLRASKQKIPARDVLTQAEQTFDELGAPLWSAQAAAELRRCGQRRVPDRQLTPTEQEIHRLVASGLTNREVAGRMFISAKTVEANLTRIYRKLGVRNRSELAGLGIRPEAAADRPRTG</sequence>
<protein>
    <submittedName>
        <fullName evidence="4">LuxR family transcriptional regulator</fullName>
    </submittedName>
</protein>
<keyword evidence="1" id="KW-0547">Nucleotide-binding</keyword>
<dbReference type="InterPro" id="IPR027417">
    <property type="entry name" value="P-loop_NTPase"/>
</dbReference>
<dbReference type="EMBL" id="JBHMBS010000038">
    <property type="protein sequence ID" value="MFB9681727.1"/>
    <property type="molecule type" value="Genomic_DNA"/>
</dbReference>
<dbReference type="InterPro" id="IPR016032">
    <property type="entry name" value="Sig_transdc_resp-reg_C-effctor"/>
</dbReference>
<dbReference type="InterPro" id="IPR000792">
    <property type="entry name" value="Tscrpt_reg_LuxR_C"/>
</dbReference>
<keyword evidence="5" id="KW-1185">Reference proteome</keyword>
<dbReference type="Pfam" id="PF13191">
    <property type="entry name" value="AAA_16"/>
    <property type="match status" value="1"/>
</dbReference>
<dbReference type="SMART" id="SM00421">
    <property type="entry name" value="HTH_LUXR"/>
    <property type="match status" value="1"/>
</dbReference>
<evidence type="ECO:0000259" key="3">
    <source>
        <dbReference type="PROSITE" id="PS50043"/>
    </source>
</evidence>
<evidence type="ECO:0000256" key="1">
    <source>
        <dbReference type="ARBA" id="ARBA00022741"/>
    </source>
</evidence>
<dbReference type="PROSITE" id="PS00622">
    <property type="entry name" value="HTH_LUXR_1"/>
    <property type="match status" value="1"/>
</dbReference>
<reference evidence="4 5" key="1">
    <citation type="submission" date="2024-09" db="EMBL/GenBank/DDBJ databases">
        <authorList>
            <person name="Sun Q."/>
            <person name="Mori K."/>
        </authorList>
    </citation>
    <scope>NUCLEOTIDE SEQUENCE [LARGE SCALE GENOMIC DNA]</scope>
    <source>
        <strain evidence="4 5">JCM 3028</strain>
    </source>
</reference>
<evidence type="ECO:0000313" key="4">
    <source>
        <dbReference type="EMBL" id="MFB9681727.1"/>
    </source>
</evidence>
<feature type="domain" description="HTH luxR-type" evidence="3">
    <location>
        <begin position="867"/>
        <end position="932"/>
    </location>
</feature>
<dbReference type="PANTHER" id="PTHR16305">
    <property type="entry name" value="TESTICULAR SOLUBLE ADENYLYL CYCLASE"/>
    <property type="match status" value="1"/>
</dbReference>
<dbReference type="InterPro" id="IPR041664">
    <property type="entry name" value="AAA_16"/>
</dbReference>
<evidence type="ECO:0000256" key="2">
    <source>
        <dbReference type="ARBA" id="ARBA00022840"/>
    </source>
</evidence>
<comment type="caution">
    <text evidence="4">The sequence shown here is derived from an EMBL/GenBank/DDBJ whole genome shotgun (WGS) entry which is preliminary data.</text>
</comment>
<dbReference type="CDD" id="cd06170">
    <property type="entry name" value="LuxR_C_like"/>
    <property type="match status" value="1"/>
</dbReference>
<dbReference type="Gene3D" id="1.10.10.10">
    <property type="entry name" value="Winged helix-like DNA-binding domain superfamily/Winged helix DNA-binding domain"/>
    <property type="match status" value="1"/>
</dbReference>
<dbReference type="Pfam" id="PF00196">
    <property type="entry name" value="GerE"/>
    <property type="match status" value="1"/>
</dbReference>
<dbReference type="InterPro" id="IPR011990">
    <property type="entry name" value="TPR-like_helical_dom_sf"/>
</dbReference>
<keyword evidence="2" id="KW-0067">ATP-binding</keyword>
<dbReference type="PROSITE" id="PS50043">
    <property type="entry name" value="HTH_LUXR_2"/>
    <property type="match status" value="1"/>
</dbReference>
<dbReference type="InterPro" id="IPR036388">
    <property type="entry name" value="WH-like_DNA-bd_sf"/>
</dbReference>
<dbReference type="PANTHER" id="PTHR16305:SF35">
    <property type="entry name" value="TRANSCRIPTIONAL ACTIVATOR DOMAIN"/>
    <property type="match status" value="1"/>
</dbReference>
<evidence type="ECO:0000313" key="5">
    <source>
        <dbReference type="Proteomes" id="UP001589610"/>
    </source>
</evidence>
<name>A0ABV5TRH9_9ACTN</name>
<dbReference type="SUPFAM" id="SSF52540">
    <property type="entry name" value="P-loop containing nucleoside triphosphate hydrolases"/>
    <property type="match status" value="1"/>
</dbReference>
<dbReference type="RefSeq" id="WP_344744713.1">
    <property type="nucleotide sequence ID" value="NZ_BAAAWW010000049.1"/>
</dbReference>
<dbReference type="Proteomes" id="UP001589610">
    <property type="component" value="Unassembled WGS sequence"/>
</dbReference>
<dbReference type="Gene3D" id="1.25.40.10">
    <property type="entry name" value="Tetratricopeptide repeat domain"/>
    <property type="match status" value="2"/>
</dbReference>
<dbReference type="SUPFAM" id="SSF48452">
    <property type="entry name" value="TPR-like"/>
    <property type="match status" value="1"/>
</dbReference>
<accession>A0ABV5TRH9</accession>